<dbReference type="PANTHER" id="PTHR16943">
    <property type="entry name" value="2-METHYLCITRATE DEHYDRATASE-RELATED"/>
    <property type="match status" value="1"/>
</dbReference>
<dbReference type="EMBL" id="CVQH01027294">
    <property type="protein sequence ID" value="CRK42037.1"/>
    <property type="molecule type" value="Genomic_DNA"/>
</dbReference>
<dbReference type="AlphaFoldDB" id="A0A0G4N6D2"/>
<dbReference type="GO" id="GO:0016829">
    <property type="term" value="F:lyase activity"/>
    <property type="evidence" value="ECO:0007669"/>
    <property type="project" value="InterPro"/>
</dbReference>
<dbReference type="Gene3D" id="1.10.4100.10">
    <property type="entry name" value="2-methylcitrate dehydratase PrpD"/>
    <property type="match status" value="1"/>
</dbReference>
<protein>
    <recommendedName>
        <fullName evidence="2">MmgE/PrpD N-terminal domain-containing protein</fullName>
    </recommendedName>
</protein>
<reference evidence="3 4" key="1">
    <citation type="submission" date="2015-05" db="EMBL/GenBank/DDBJ databases">
        <authorList>
            <person name="Wang D.B."/>
            <person name="Wang M."/>
        </authorList>
    </citation>
    <scope>NUCLEOTIDE SEQUENCE [LARGE SCALE GENOMIC DNA]</scope>
    <source>
        <strain evidence="3">VL1</strain>
    </source>
</reference>
<accession>A0A0G4N6D2</accession>
<dbReference type="GO" id="GO:0005739">
    <property type="term" value="C:mitochondrion"/>
    <property type="evidence" value="ECO:0007669"/>
    <property type="project" value="TreeGrafter"/>
</dbReference>
<dbReference type="InterPro" id="IPR005656">
    <property type="entry name" value="MmgE_PrpD"/>
</dbReference>
<name>A0A0G4N6D2_VERLO</name>
<dbReference type="InterPro" id="IPR045336">
    <property type="entry name" value="MmgE_PrpD_N"/>
</dbReference>
<evidence type="ECO:0000313" key="4">
    <source>
        <dbReference type="Proteomes" id="UP000044602"/>
    </source>
</evidence>
<keyword evidence="4" id="KW-1185">Reference proteome</keyword>
<comment type="similarity">
    <text evidence="1">Belongs to the PrpD family.</text>
</comment>
<evidence type="ECO:0000256" key="1">
    <source>
        <dbReference type="ARBA" id="ARBA00006174"/>
    </source>
</evidence>
<dbReference type="STRING" id="100787.A0A0G4N6D2"/>
<sequence length="286" mass="32047">FDTARWVFLDTLGCGLEGLRFKECTKLLGPIVPGTTVPNGPKVPGTDFQLDPVNAAFNIGAMIRWLDYNDCWLAAEWGHPSDNLGAILAVADWITRTNKAGGNLANGKQFTIRDVLEAMIKAHEIQGCLALLNSYNKGHCGCKNVCEPLEEHHVEVYHRCLSLIRYTIYQLEPTYFYKHLGKYMKNQLDGQVALVAAVFVFELVSQNLEAQRPNTKHHALAFTEDLGELVFFLSKVACESLEFLLLPVRQLLQLVCLSFEQLFHALGLPVAQDIDLRLVQPRHAIS</sequence>
<evidence type="ECO:0000313" key="3">
    <source>
        <dbReference type="EMBL" id="CRK42037.1"/>
    </source>
</evidence>
<dbReference type="Pfam" id="PF03972">
    <property type="entry name" value="MmgE_PrpD_N"/>
    <property type="match status" value="1"/>
</dbReference>
<feature type="non-terminal residue" evidence="3">
    <location>
        <position position="1"/>
    </location>
</feature>
<feature type="domain" description="MmgE/PrpD N-terminal" evidence="2">
    <location>
        <begin position="2"/>
        <end position="137"/>
    </location>
</feature>
<dbReference type="PANTHER" id="PTHR16943:SF16">
    <property type="entry name" value="2-METHYLCITRATE DEHYDRATASE-RELATED"/>
    <property type="match status" value="1"/>
</dbReference>
<gene>
    <name evidence="3" type="ORF">BN1708_016908</name>
</gene>
<dbReference type="SUPFAM" id="SSF103378">
    <property type="entry name" value="2-methylcitrate dehydratase PrpD"/>
    <property type="match status" value="1"/>
</dbReference>
<dbReference type="Proteomes" id="UP000044602">
    <property type="component" value="Unassembled WGS sequence"/>
</dbReference>
<dbReference type="InterPro" id="IPR042183">
    <property type="entry name" value="MmgE/PrpD_sf_1"/>
</dbReference>
<proteinExistence type="inferred from homology"/>
<dbReference type="InterPro" id="IPR036148">
    <property type="entry name" value="MmgE/PrpD_sf"/>
</dbReference>
<organism evidence="3 4">
    <name type="scientific">Verticillium longisporum</name>
    <name type="common">Verticillium dahliae var. longisporum</name>
    <dbReference type="NCBI Taxonomy" id="100787"/>
    <lineage>
        <taxon>Eukaryota</taxon>
        <taxon>Fungi</taxon>
        <taxon>Dikarya</taxon>
        <taxon>Ascomycota</taxon>
        <taxon>Pezizomycotina</taxon>
        <taxon>Sordariomycetes</taxon>
        <taxon>Hypocreomycetidae</taxon>
        <taxon>Glomerellales</taxon>
        <taxon>Plectosphaerellaceae</taxon>
        <taxon>Verticillium</taxon>
    </lineage>
</organism>
<evidence type="ECO:0000259" key="2">
    <source>
        <dbReference type="Pfam" id="PF03972"/>
    </source>
</evidence>